<evidence type="ECO:0000256" key="13">
    <source>
        <dbReference type="ARBA" id="ARBA00023224"/>
    </source>
</evidence>
<dbReference type="GO" id="GO:0004930">
    <property type="term" value="F:G protein-coupled receptor activity"/>
    <property type="evidence" value="ECO:0007669"/>
    <property type="project" value="UniProtKB-KW"/>
</dbReference>
<feature type="transmembrane region" description="Helical" evidence="14">
    <location>
        <begin position="270"/>
        <end position="289"/>
    </location>
</feature>
<evidence type="ECO:0000256" key="12">
    <source>
        <dbReference type="ARBA" id="ARBA00023180"/>
    </source>
</evidence>
<evidence type="ECO:0000259" key="15">
    <source>
        <dbReference type="PROSITE" id="PS50262"/>
    </source>
</evidence>
<evidence type="ECO:0000256" key="9">
    <source>
        <dbReference type="ARBA" id="ARBA00023136"/>
    </source>
</evidence>
<reference evidence="17" key="1">
    <citation type="submission" date="2025-08" db="UniProtKB">
        <authorList>
            <consortium name="RefSeq"/>
        </authorList>
    </citation>
    <scope>IDENTIFICATION</scope>
</reference>
<evidence type="ECO:0000256" key="6">
    <source>
        <dbReference type="ARBA" id="ARBA00022725"/>
    </source>
</evidence>
<dbReference type="InterPro" id="IPR017452">
    <property type="entry name" value="GPCR_Rhodpsn_7TM"/>
</dbReference>
<dbReference type="FunFam" id="1.10.1220.70:FF:000001">
    <property type="entry name" value="Olfactory receptor"/>
    <property type="match status" value="1"/>
</dbReference>
<keyword evidence="11" id="KW-0675">Receptor</keyword>
<keyword evidence="7 14" id="KW-1133">Transmembrane helix</keyword>
<dbReference type="InterPro" id="IPR000725">
    <property type="entry name" value="Olfact_rcpt"/>
</dbReference>
<feature type="transmembrane region" description="Helical" evidence="14">
    <location>
        <begin position="59"/>
        <end position="82"/>
    </location>
</feature>
<feature type="transmembrane region" description="Helical" evidence="14">
    <location>
        <begin position="197"/>
        <end position="223"/>
    </location>
</feature>
<accession>A0A3Q0HIS3</accession>
<keyword evidence="6" id="KW-0552">Olfaction</keyword>
<dbReference type="FunFam" id="1.20.1070.10:FF:000001">
    <property type="entry name" value="Olfactory receptor"/>
    <property type="match status" value="1"/>
</dbReference>
<evidence type="ECO:0000256" key="1">
    <source>
        <dbReference type="ARBA" id="ARBA00004651"/>
    </source>
</evidence>
<sequence length="310" mass="34922">MELNNQSRVTEFILLGFPGSFQLQILLFVIFLTIYLLILVENIVIIVTVQLNQNLHKPMYYFLSNLSFLEIWYVTVTVPKLLVNFMTEKKTISFIGCMTQLYFFLALASTECALLAVMAYVAICKPLRYPTIMNHRVSLHLAAGSWLSGGLISLMKTTIISRLAYCGPCIINHFFCDVSPLLKLACTDLYLAEITDFILALLILVVPLSTTILSYILIISTILHIPSGQGRIKAFSTCTSHLTVVVIFYAATIFIYAQPKAISSFNSNKHVSVLYTILVPLLNPVIYCLRNKEVKEAMRKTLLRGNFTPQ</sequence>
<dbReference type="CDD" id="cd15224">
    <property type="entry name" value="7tmA_OR6B-like"/>
    <property type="match status" value="1"/>
</dbReference>
<keyword evidence="13" id="KW-0807">Transducer</keyword>
<dbReference type="SUPFAM" id="SSF81321">
    <property type="entry name" value="Family A G protein-coupled receptor-like"/>
    <property type="match status" value="1"/>
</dbReference>
<organism evidence="16 17">
    <name type="scientific">Alligator sinensis</name>
    <name type="common">Chinese alligator</name>
    <dbReference type="NCBI Taxonomy" id="38654"/>
    <lineage>
        <taxon>Eukaryota</taxon>
        <taxon>Metazoa</taxon>
        <taxon>Chordata</taxon>
        <taxon>Craniata</taxon>
        <taxon>Vertebrata</taxon>
        <taxon>Euteleostomi</taxon>
        <taxon>Archelosauria</taxon>
        <taxon>Archosauria</taxon>
        <taxon>Crocodylia</taxon>
        <taxon>Alligatoridae</taxon>
        <taxon>Alligatorinae</taxon>
        <taxon>Alligator</taxon>
    </lineage>
</organism>
<dbReference type="PANTHER" id="PTHR24242:SF359">
    <property type="entry name" value="ODORANT RECEPTOR-RELATED"/>
    <property type="match status" value="1"/>
</dbReference>
<dbReference type="AlphaFoldDB" id="A0A3Q0HIS3"/>
<gene>
    <name evidence="17" type="primary">LOC102371598</name>
</gene>
<evidence type="ECO:0000256" key="14">
    <source>
        <dbReference type="SAM" id="Phobius"/>
    </source>
</evidence>
<dbReference type="GeneID" id="102371598"/>
<dbReference type="PROSITE" id="PS50262">
    <property type="entry name" value="G_PROTEIN_RECEP_F1_2"/>
    <property type="match status" value="1"/>
</dbReference>
<evidence type="ECO:0000256" key="3">
    <source>
        <dbReference type="ARBA" id="ARBA00022475"/>
    </source>
</evidence>
<keyword evidence="4" id="KW-0716">Sensory transduction</keyword>
<dbReference type="PRINTS" id="PR00245">
    <property type="entry name" value="OLFACTORYR"/>
</dbReference>
<dbReference type="Proteomes" id="UP000189705">
    <property type="component" value="Unplaced"/>
</dbReference>
<evidence type="ECO:0000256" key="8">
    <source>
        <dbReference type="ARBA" id="ARBA00023040"/>
    </source>
</evidence>
<dbReference type="RefSeq" id="XP_025071839.1">
    <property type="nucleotide sequence ID" value="XM_025216054.1"/>
</dbReference>
<keyword evidence="16" id="KW-1185">Reference proteome</keyword>
<feature type="transmembrane region" description="Helical" evidence="14">
    <location>
        <begin position="235"/>
        <end position="258"/>
    </location>
</feature>
<proteinExistence type="inferred from homology"/>
<keyword evidence="9 14" id="KW-0472">Membrane</keyword>
<evidence type="ECO:0000313" key="16">
    <source>
        <dbReference type="Proteomes" id="UP000189705"/>
    </source>
</evidence>
<dbReference type="Pfam" id="PF13853">
    <property type="entry name" value="7tm_4"/>
    <property type="match status" value="1"/>
</dbReference>
<evidence type="ECO:0000256" key="7">
    <source>
        <dbReference type="ARBA" id="ARBA00022989"/>
    </source>
</evidence>
<dbReference type="KEGG" id="asn:102371598"/>
<evidence type="ECO:0000256" key="11">
    <source>
        <dbReference type="ARBA" id="ARBA00023170"/>
    </source>
</evidence>
<feature type="transmembrane region" description="Helical" evidence="14">
    <location>
        <begin position="102"/>
        <end position="124"/>
    </location>
</feature>
<dbReference type="GO" id="GO:0005886">
    <property type="term" value="C:plasma membrane"/>
    <property type="evidence" value="ECO:0007669"/>
    <property type="project" value="UniProtKB-SubCell"/>
</dbReference>
<keyword evidence="8" id="KW-0297">G-protein coupled receptor</keyword>
<evidence type="ECO:0000256" key="4">
    <source>
        <dbReference type="ARBA" id="ARBA00022606"/>
    </source>
</evidence>
<name>A0A3Q0HIS3_ALLSI</name>
<evidence type="ECO:0000256" key="5">
    <source>
        <dbReference type="ARBA" id="ARBA00022692"/>
    </source>
</evidence>
<evidence type="ECO:0000313" key="17">
    <source>
        <dbReference type="RefSeq" id="XP_025071839.1"/>
    </source>
</evidence>
<dbReference type="GO" id="GO:0004984">
    <property type="term" value="F:olfactory receptor activity"/>
    <property type="evidence" value="ECO:0007669"/>
    <property type="project" value="InterPro"/>
</dbReference>
<protein>
    <submittedName>
        <fullName evidence="17">Olfactory receptor 6A2-like</fullName>
    </submittedName>
</protein>
<comment type="subcellular location">
    <subcellularLocation>
        <location evidence="1">Cell membrane</location>
        <topology evidence="1">Multi-pass membrane protein</topology>
    </subcellularLocation>
</comment>
<evidence type="ECO:0000256" key="2">
    <source>
        <dbReference type="ARBA" id="ARBA00010663"/>
    </source>
</evidence>
<keyword evidence="3" id="KW-1003">Cell membrane</keyword>
<dbReference type="InterPro" id="IPR000276">
    <property type="entry name" value="GPCR_Rhodpsn"/>
</dbReference>
<dbReference type="PRINTS" id="PR00237">
    <property type="entry name" value="GPCRRHODOPSN"/>
</dbReference>
<dbReference type="Gene3D" id="1.20.1070.10">
    <property type="entry name" value="Rhodopsin 7-helix transmembrane proteins"/>
    <property type="match status" value="1"/>
</dbReference>
<evidence type="ECO:0000256" key="10">
    <source>
        <dbReference type="ARBA" id="ARBA00023157"/>
    </source>
</evidence>
<dbReference type="InParanoid" id="A0A3Q0HIS3"/>
<keyword evidence="10" id="KW-1015">Disulfide bond</keyword>
<feature type="transmembrane region" description="Helical" evidence="14">
    <location>
        <begin position="25"/>
        <end position="47"/>
    </location>
</feature>
<feature type="transmembrane region" description="Helical" evidence="14">
    <location>
        <begin position="136"/>
        <end position="155"/>
    </location>
</feature>
<feature type="domain" description="G-protein coupled receptors family 1 profile" evidence="15">
    <location>
        <begin position="41"/>
        <end position="287"/>
    </location>
</feature>
<comment type="similarity">
    <text evidence="2">Belongs to the G-protein coupled receptor 1 family.</text>
</comment>
<dbReference type="InterPro" id="IPR050939">
    <property type="entry name" value="Olfactory_GPCR1"/>
</dbReference>
<dbReference type="PANTHER" id="PTHR24242">
    <property type="entry name" value="G-PROTEIN COUPLED RECEPTOR"/>
    <property type="match status" value="1"/>
</dbReference>
<keyword evidence="5 14" id="KW-0812">Transmembrane</keyword>
<keyword evidence="12" id="KW-0325">Glycoprotein</keyword>